<feature type="binding site" evidence="6">
    <location>
        <position position="175"/>
    </location>
    <ligand>
        <name>L-aspartate</name>
        <dbReference type="ChEBI" id="CHEBI:29991"/>
    </ligand>
</feature>
<evidence type="ECO:0000313" key="8">
    <source>
        <dbReference type="EMBL" id="OGG90646.1"/>
    </source>
</evidence>
<feature type="binding site" evidence="6">
    <location>
        <position position="380"/>
    </location>
    <ligand>
        <name>L-aspartate</name>
        <dbReference type="ChEBI" id="CHEBI:29991"/>
    </ligand>
</feature>
<keyword evidence="6" id="KW-0963">Cytoplasm</keyword>
<dbReference type="GO" id="GO:0005524">
    <property type="term" value="F:ATP binding"/>
    <property type="evidence" value="ECO:0007669"/>
    <property type="project" value="UniProtKB-UniRule"/>
</dbReference>
<comment type="subunit">
    <text evidence="6">Homodimer.</text>
</comment>
<dbReference type="PANTHER" id="PTHR22594">
    <property type="entry name" value="ASPARTYL/LYSYL-TRNA SYNTHETASE"/>
    <property type="match status" value="1"/>
</dbReference>
<dbReference type="SUPFAM" id="SSF55681">
    <property type="entry name" value="Class II aaRS and biotin synthetases"/>
    <property type="match status" value="1"/>
</dbReference>
<accession>A0A1F6FXP9</accession>
<feature type="binding site" evidence="6">
    <location>
        <begin position="424"/>
        <end position="427"/>
    </location>
    <ligand>
        <name>ATP</name>
        <dbReference type="ChEBI" id="CHEBI:30616"/>
    </ligand>
</feature>
<dbReference type="InterPro" id="IPR012340">
    <property type="entry name" value="NA-bd_OB-fold"/>
</dbReference>
<evidence type="ECO:0000256" key="4">
    <source>
        <dbReference type="ARBA" id="ARBA00022917"/>
    </source>
</evidence>
<dbReference type="InterPro" id="IPR045864">
    <property type="entry name" value="aa-tRNA-synth_II/BPL/LPL"/>
</dbReference>
<evidence type="ECO:0000256" key="1">
    <source>
        <dbReference type="ARBA" id="ARBA00022598"/>
    </source>
</evidence>
<dbReference type="Pfam" id="PF00152">
    <property type="entry name" value="tRNA-synt_2"/>
    <property type="match status" value="1"/>
</dbReference>
<dbReference type="EMBL" id="MFMZ01000036">
    <property type="protein sequence ID" value="OGG90646.1"/>
    <property type="molecule type" value="Genomic_DNA"/>
</dbReference>
<dbReference type="CDD" id="cd04317">
    <property type="entry name" value="EcAspRS_like_N"/>
    <property type="match status" value="1"/>
</dbReference>
<evidence type="ECO:0000256" key="6">
    <source>
        <dbReference type="HAMAP-Rule" id="MF_00044"/>
    </source>
</evidence>
<dbReference type="AlphaFoldDB" id="A0A1F6FXP9"/>
<dbReference type="PANTHER" id="PTHR22594:SF5">
    <property type="entry name" value="ASPARTATE--TRNA LIGASE, MITOCHONDRIAL"/>
    <property type="match status" value="1"/>
</dbReference>
<dbReference type="InterPro" id="IPR006195">
    <property type="entry name" value="aa-tRNA-synth_II"/>
</dbReference>
<evidence type="ECO:0000256" key="5">
    <source>
        <dbReference type="ARBA" id="ARBA00023146"/>
    </source>
</evidence>
<feature type="binding site" evidence="6">
    <location>
        <begin position="221"/>
        <end position="223"/>
    </location>
    <ligand>
        <name>ATP</name>
        <dbReference type="ChEBI" id="CHEBI:30616"/>
    </ligand>
</feature>
<dbReference type="CDD" id="cd00777">
    <property type="entry name" value="AspRS_core"/>
    <property type="match status" value="1"/>
</dbReference>
<dbReference type="Pfam" id="PF01336">
    <property type="entry name" value="tRNA_anti-codon"/>
    <property type="match status" value="1"/>
</dbReference>
<feature type="binding site" evidence="6">
    <location>
        <position position="373"/>
    </location>
    <ligand>
        <name>ATP</name>
        <dbReference type="ChEBI" id="CHEBI:30616"/>
    </ligand>
</feature>
<keyword evidence="5 6" id="KW-0030">Aminoacyl-tRNA synthetase</keyword>
<feature type="region of interest" description="Aspartate" evidence="6">
    <location>
        <begin position="199"/>
        <end position="202"/>
    </location>
</feature>
<protein>
    <recommendedName>
        <fullName evidence="6">Aspartate--tRNA ligase</fullName>
        <ecNumber evidence="6">6.1.1.12</ecNumber>
    </recommendedName>
    <alternativeName>
        <fullName evidence="6">Aspartyl-tRNA synthetase</fullName>
        <shortName evidence="6">AspRS</shortName>
    </alternativeName>
</protein>
<dbReference type="InterPro" id="IPR004524">
    <property type="entry name" value="Asp-tRNA-ligase_1"/>
</dbReference>
<evidence type="ECO:0000256" key="2">
    <source>
        <dbReference type="ARBA" id="ARBA00022741"/>
    </source>
</evidence>
<comment type="catalytic activity">
    <reaction evidence="6">
        <text>tRNA(Asp) + L-aspartate + ATP = L-aspartyl-tRNA(Asp) + AMP + diphosphate</text>
        <dbReference type="Rhea" id="RHEA:19649"/>
        <dbReference type="Rhea" id="RHEA-COMP:9660"/>
        <dbReference type="Rhea" id="RHEA-COMP:9678"/>
        <dbReference type="ChEBI" id="CHEBI:29991"/>
        <dbReference type="ChEBI" id="CHEBI:30616"/>
        <dbReference type="ChEBI" id="CHEBI:33019"/>
        <dbReference type="ChEBI" id="CHEBI:78442"/>
        <dbReference type="ChEBI" id="CHEBI:78516"/>
        <dbReference type="ChEBI" id="CHEBI:456215"/>
        <dbReference type="EC" id="6.1.1.12"/>
    </reaction>
</comment>
<feature type="binding site" evidence="6">
    <location>
        <position position="339"/>
    </location>
    <ligand>
        <name>L-aspartate</name>
        <dbReference type="ChEBI" id="CHEBI:29991"/>
    </ligand>
</feature>
<evidence type="ECO:0000313" key="9">
    <source>
        <dbReference type="Proteomes" id="UP000177998"/>
    </source>
</evidence>
<dbReference type="GO" id="GO:0003676">
    <property type="term" value="F:nucleic acid binding"/>
    <property type="evidence" value="ECO:0007669"/>
    <property type="project" value="InterPro"/>
</dbReference>
<dbReference type="PROSITE" id="PS50862">
    <property type="entry name" value="AA_TRNA_LIGASE_II"/>
    <property type="match status" value="1"/>
</dbReference>
<dbReference type="GO" id="GO:0005737">
    <property type="term" value="C:cytoplasm"/>
    <property type="evidence" value="ECO:0007669"/>
    <property type="project" value="UniProtKB-SubCell"/>
</dbReference>
<sequence length="474" mass="54670">MPRTLSIETSKKIGETVKLNGWVNARRNMGKVVFLDLRDCWGIVQIVCVPQELDEQSQAALKEIRPEFVLEIEGLVQERGEKQKNLNLPTGTVEVLAKKITVLSAAETPPFEIDNEDRQANEELRLKYRYLDLRHERMKKNIETRSAMMHFVRNFLHEKKFIEIHTPILSKSTPEGARDYLVPSRKFPGNFFALPQAPQQYKQLLMVAGMDRYFQIAPCFRDEDARADRSPGEFYQVDMEMSFVSQDDILNLIEEMFTAMVKKLWPEKKMTFDRWPRLEWQEAMDKYGTDKPDLRKDNNDPNELAFCFVVNFPLFEKQVADRDSEAHFHGSAGKWAPSHNMFTRPKDEDLPLLETDPGKVKAYQHDFVLNGIEVGGGALRIYDPKVQEKVFELIGFDDKQKQQFKHILEAFTYGVPPHGGIAPGFDRLLAILQGEKSIREVIAFPLTADARDPLMDSPSEVSEEQLEELGIKFK</sequence>
<dbReference type="GO" id="GO:0004815">
    <property type="term" value="F:aspartate-tRNA ligase activity"/>
    <property type="evidence" value="ECO:0007669"/>
    <property type="project" value="UniProtKB-UniRule"/>
</dbReference>
<comment type="function">
    <text evidence="6">Catalyzes the attachment of L-aspartate to tRNA(Asp) in a two-step reaction: L-aspartate is first activated by ATP to form Asp-AMP and then transferred to the acceptor end of tRNA(Asp).</text>
</comment>
<keyword evidence="2 6" id="KW-0547">Nucleotide-binding</keyword>
<feature type="domain" description="Aminoacyl-transfer RNA synthetases class-II family profile" evidence="7">
    <location>
        <begin position="145"/>
        <end position="445"/>
    </location>
</feature>
<comment type="similarity">
    <text evidence="6">Belongs to the class-II aminoacyl-tRNA synthetase family. Type 1 subfamily.</text>
</comment>
<dbReference type="GO" id="GO:0006422">
    <property type="term" value="P:aspartyl-tRNA aminoacylation"/>
    <property type="evidence" value="ECO:0007669"/>
    <property type="project" value="UniProtKB-UniRule"/>
</dbReference>
<dbReference type="NCBIfam" id="TIGR00459">
    <property type="entry name" value="aspS_bact"/>
    <property type="match status" value="1"/>
</dbReference>
<dbReference type="InterPro" id="IPR047090">
    <property type="entry name" value="AspRS_core"/>
</dbReference>
<comment type="caution">
    <text evidence="8">The sequence shown here is derived from an EMBL/GenBank/DDBJ whole genome shotgun (WGS) entry which is preliminary data.</text>
</comment>
<keyword evidence="3 6" id="KW-0067">ATP-binding</keyword>
<dbReference type="Gene3D" id="2.40.50.140">
    <property type="entry name" value="Nucleic acid-binding proteins"/>
    <property type="match status" value="1"/>
</dbReference>
<reference evidence="8 9" key="1">
    <citation type="journal article" date="2016" name="Nat. Commun.">
        <title>Thousands of microbial genomes shed light on interconnected biogeochemical processes in an aquifer system.</title>
        <authorList>
            <person name="Anantharaman K."/>
            <person name="Brown C.T."/>
            <person name="Hug L.A."/>
            <person name="Sharon I."/>
            <person name="Castelle C.J."/>
            <person name="Probst A.J."/>
            <person name="Thomas B.C."/>
            <person name="Singh A."/>
            <person name="Wilkins M.J."/>
            <person name="Karaoz U."/>
            <person name="Brodie E.L."/>
            <person name="Williams K.H."/>
            <person name="Hubbard S.S."/>
            <person name="Banfield J.F."/>
        </authorList>
    </citation>
    <scope>NUCLEOTIDE SEQUENCE [LARGE SCALE GENOMIC DNA]</scope>
</reference>
<dbReference type="Gene3D" id="3.30.930.10">
    <property type="entry name" value="Bira Bifunctional Protein, Domain 2"/>
    <property type="match status" value="1"/>
</dbReference>
<organism evidence="8 9">
    <name type="scientific">Candidatus Kuenenbacteria bacterium RIFCSPLOWO2_02_FULL_42_16</name>
    <dbReference type="NCBI Taxonomy" id="1798564"/>
    <lineage>
        <taxon>Bacteria</taxon>
        <taxon>Candidatus Kueneniibacteriota</taxon>
    </lineage>
</organism>
<evidence type="ECO:0000259" key="7">
    <source>
        <dbReference type="PROSITE" id="PS50862"/>
    </source>
</evidence>
<feature type="binding site" evidence="6">
    <location>
        <position position="221"/>
    </location>
    <ligand>
        <name>L-aspartate</name>
        <dbReference type="ChEBI" id="CHEBI:29991"/>
    </ligand>
</feature>
<dbReference type="InterPro" id="IPR004365">
    <property type="entry name" value="NA-bd_OB_tRNA"/>
</dbReference>
<dbReference type="EC" id="6.1.1.12" evidence="6"/>
<dbReference type="PRINTS" id="PR01042">
    <property type="entry name" value="TRNASYNTHASP"/>
</dbReference>
<keyword evidence="4 6" id="KW-0648">Protein biosynthesis</keyword>
<dbReference type="SUPFAM" id="SSF50249">
    <property type="entry name" value="Nucleic acid-binding proteins"/>
    <property type="match status" value="1"/>
</dbReference>
<dbReference type="InterPro" id="IPR047089">
    <property type="entry name" value="Asp-tRNA-ligase_1_N"/>
</dbReference>
<name>A0A1F6FXP9_9BACT</name>
<gene>
    <name evidence="6" type="primary">aspS</name>
    <name evidence="8" type="ORF">A3H55_01735</name>
</gene>
<dbReference type="InterPro" id="IPR004364">
    <property type="entry name" value="Aa-tRNA-synt_II"/>
</dbReference>
<dbReference type="InterPro" id="IPR002312">
    <property type="entry name" value="Asp/Asn-tRNA-synth_IIb"/>
</dbReference>
<evidence type="ECO:0000256" key="3">
    <source>
        <dbReference type="ARBA" id="ARBA00022840"/>
    </source>
</evidence>
<keyword evidence="1 6" id="KW-0436">Ligase</keyword>
<comment type="subcellular location">
    <subcellularLocation>
        <location evidence="6">Cytoplasm</location>
    </subcellularLocation>
</comment>
<proteinExistence type="inferred from homology"/>
<dbReference type="HAMAP" id="MF_00044">
    <property type="entry name" value="Asp_tRNA_synth_type1"/>
    <property type="match status" value="1"/>
</dbReference>
<comment type="caution">
    <text evidence="6">Lacks conserved residue(s) required for the propagation of feature annotation.</text>
</comment>
<dbReference type="STRING" id="1798564.A3H55_01735"/>
<dbReference type="Proteomes" id="UP000177998">
    <property type="component" value="Unassembled WGS sequence"/>
</dbReference>